<dbReference type="Proteomes" id="UP000887116">
    <property type="component" value="Unassembled WGS sequence"/>
</dbReference>
<sequence>MEDEPDLVSFIRRIVPEEVHRVIDQTLEPILYSDPYTQIQLLEEMVQGGRTGSGTSFNKPCRNSTTTNICSCNQEIKSSCIEITNTAKKN</sequence>
<reference evidence="1" key="1">
    <citation type="submission" date="2020-07" db="EMBL/GenBank/DDBJ databases">
        <title>Multicomponent nature underlies the extraordinary mechanical properties of spider dragline silk.</title>
        <authorList>
            <person name="Kono N."/>
            <person name="Nakamura H."/>
            <person name="Mori M."/>
            <person name="Yoshida Y."/>
            <person name="Ohtoshi R."/>
            <person name="Malay A.D."/>
            <person name="Moran D.A.P."/>
            <person name="Tomita M."/>
            <person name="Numata K."/>
            <person name="Arakawa K."/>
        </authorList>
    </citation>
    <scope>NUCLEOTIDE SEQUENCE</scope>
</reference>
<dbReference type="EMBL" id="BMAO01035176">
    <property type="protein sequence ID" value="GFR01839.1"/>
    <property type="molecule type" value="Genomic_DNA"/>
</dbReference>
<dbReference type="AlphaFoldDB" id="A0A8X6LCA5"/>
<name>A0A8X6LCA5_TRICU</name>
<organism evidence="1 2">
    <name type="scientific">Trichonephila clavata</name>
    <name type="common">Joro spider</name>
    <name type="synonym">Nephila clavata</name>
    <dbReference type="NCBI Taxonomy" id="2740835"/>
    <lineage>
        <taxon>Eukaryota</taxon>
        <taxon>Metazoa</taxon>
        <taxon>Ecdysozoa</taxon>
        <taxon>Arthropoda</taxon>
        <taxon>Chelicerata</taxon>
        <taxon>Arachnida</taxon>
        <taxon>Araneae</taxon>
        <taxon>Araneomorphae</taxon>
        <taxon>Entelegynae</taxon>
        <taxon>Araneoidea</taxon>
        <taxon>Nephilidae</taxon>
        <taxon>Trichonephila</taxon>
    </lineage>
</organism>
<evidence type="ECO:0000313" key="2">
    <source>
        <dbReference type="Proteomes" id="UP000887116"/>
    </source>
</evidence>
<protein>
    <submittedName>
        <fullName evidence="1">Uncharacterized protein</fullName>
    </submittedName>
</protein>
<comment type="caution">
    <text evidence="1">The sequence shown here is derived from an EMBL/GenBank/DDBJ whole genome shotgun (WGS) entry which is preliminary data.</text>
</comment>
<dbReference type="OrthoDB" id="6431693at2759"/>
<proteinExistence type="predicted"/>
<evidence type="ECO:0000313" key="1">
    <source>
        <dbReference type="EMBL" id="GFR01839.1"/>
    </source>
</evidence>
<keyword evidence="2" id="KW-1185">Reference proteome</keyword>
<accession>A0A8X6LCA5</accession>
<gene>
    <name evidence="1" type="ORF">TNCT_486761</name>
</gene>